<name>A0AAN6TSG7_9PEZI</name>
<organism evidence="1 2">
    <name type="scientific">Parathielavia appendiculata</name>
    <dbReference type="NCBI Taxonomy" id="2587402"/>
    <lineage>
        <taxon>Eukaryota</taxon>
        <taxon>Fungi</taxon>
        <taxon>Dikarya</taxon>
        <taxon>Ascomycota</taxon>
        <taxon>Pezizomycotina</taxon>
        <taxon>Sordariomycetes</taxon>
        <taxon>Sordariomycetidae</taxon>
        <taxon>Sordariales</taxon>
        <taxon>Chaetomiaceae</taxon>
        <taxon>Parathielavia</taxon>
    </lineage>
</organism>
<proteinExistence type="predicted"/>
<dbReference type="Proteomes" id="UP001302602">
    <property type="component" value="Unassembled WGS sequence"/>
</dbReference>
<keyword evidence="2" id="KW-1185">Reference proteome</keyword>
<reference evidence="1" key="1">
    <citation type="journal article" date="2023" name="Mol. Phylogenet. Evol.">
        <title>Genome-scale phylogeny and comparative genomics of the fungal order Sordariales.</title>
        <authorList>
            <person name="Hensen N."/>
            <person name="Bonometti L."/>
            <person name="Westerberg I."/>
            <person name="Brannstrom I.O."/>
            <person name="Guillou S."/>
            <person name="Cros-Aarteil S."/>
            <person name="Calhoun S."/>
            <person name="Haridas S."/>
            <person name="Kuo A."/>
            <person name="Mondo S."/>
            <person name="Pangilinan J."/>
            <person name="Riley R."/>
            <person name="LaButti K."/>
            <person name="Andreopoulos B."/>
            <person name="Lipzen A."/>
            <person name="Chen C."/>
            <person name="Yan M."/>
            <person name="Daum C."/>
            <person name="Ng V."/>
            <person name="Clum A."/>
            <person name="Steindorff A."/>
            <person name="Ohm R.A."/>
            <person name="Martin F."/>
            <person name="Silar P."/>
            <person name="Natvig D.O."/>
            <person name="Lalanne C."/>
            <person name="Gautier V."/>
            <person name="Ament-Velasquez S.L."/>
            <person name="Kruys A."/>
            <person name="Hutchinson M.I."/>
            <person name="Powell A.J."/>
            <person name="Barry K."/>
            <person name="Miller A.N."/>
            <person name="Grigoriev I.V."/>
            <person name="Debuchy R."/>
            <person name="Gladieux P."/>
            <person name="Hiltunen Thoren M."/>
            <person name="Johannesson H."/>
        </authorList>
    </citation>
    <scope>NUCLEOTIDE SEQUENCE</scope>
    <source>
        <strain evidence="1">CBS 731.68</strain>
    </source>
</reference>
<evidence type="ECO:0000313" key="1">
    <source>
        <dbReference type="EMBL" id="KAK4119236.1"/>
    </source>
</evidence>
<dbReference type="EMBL" id="MU853251">
    <property type="protein sequence ID" value="KAK4119236.1"/>
    <property type="molecule type" value="Genomic_DNA"/>
</dbReference>
<comment type="caution">
    <text evidence="1">The sequence shown here is derived from an EMBL/GenBank/DDBJ whole genome shotgun (WGS) entry which is preliminary data.</text>
</comment>
<reference evidence="1" key="2">
    <citation type="submission" date="2023-05" db="EMBL/GenBank/DDBJ databases">
        <authorList>
            <consortium name="Lawrence Berkeley National Laboratory"/>
            <person name="Steindorff A."/>
            <person name="Hensen N."/>
            <person name="Bonometti L."/>
            <person name="Westerberg I."/>
            <person name="Brannstrom I.O."/>
            <person name="Guillou S."/>
            <person name="Cros-Aarteil S."/>
            <person name="Calhoun S."/>
            <person name="Haridas S."/>
            <person name="Kuo A."/>
            <person name="Mondo S."/>
            <person name="Pangilinan J."/>
            <person name="Riley R."/>
            <person name="Labutti K."/>
            <person name="Andreopoulos B."/>
            <person name="Lipzen A."/>
            <person name="Chen C."/>
            <person name="Yanf M."/>
            <person name="Daum C."/>
            <person name="Ng V."/>
            <person name="Clum A."/>
            <person name="Ohm R."/>
            <person name="Martin F."/>
            <person name="Silar P."/>
            <person name="Natvig D."/>
            <person name="Lalanne C."/>
            <person name="Gautier V."/>
            <person name="Ament-Velasquez S.L."/>
            <person name="Kruys A."/>
            <person name="Hutchinson M.I."/>
            <person name="Powell A.J."/>
            <person name="Barry K."/>
            <person name="Miller A.N."/>
            <person name="Grigoriev I.V."/>
            <person name="Debuchy R."/>
            <person name="Gladieux P."/>
            <person name="Thoren M.H."/>
            <person name="Johannesson H."/>
        </authorList>
    </citation>
    <scope>NUCLEOTIDE SEQUENCE</scope>
    <source>
        <strain evidence="1">CBS 731.68</strain>
    </source>
</reference>
<protein>
    <submittedName>
        <fullName evidence="1">Uncharacterized protein</fullName>
    </submittedName>
</protein>
<dbReference type="RefSeq" id="XP_062643009.1">
    <property type="nucleotide sequence ID" value="XM_062786501.1"/>
</dbReference>
<dbReference type="GeneID" id="87823269"/>
<accession>A0AAN6TSG7</accession>
<sequence>MLIRLARFRGQEGDYFNSLLVYEAALVTLPCGVSVVLDPTAPQLGWKETLSPHAQFSKQRVHKVVSADNVAPKLPGSRFANEDNRAIHPDEDMLMEAVMLGLIPRIKQQYFLQLDEGEFTAARARVVAAAKRGLSTLAEEMNNLLGSSSFSLSSLGFVASPEFRKAWN</sequence>
<dbReference type="AlphaFoldDB" id="A0AAN6TSG7"/>
<gene>
    <name evidence="1" type="ORF">N657DRAFT_262986</name>
</gene>
<evidence type="ECO:0000313" key="2">
    <source>
        <dbReference type="Proteomes" id="UP001302602"/>
    </source>
</evidence>